<dbReference type="InterPro" id="IPR000832">
    <property type="entry name" value="GPCR_2_secretin-like"/>
</dbReference>
<dbReference type="Ensembl" id="ENSBTAT00000046723.4">
    <property type="protein sequence ID" value="ENSBTAP00000043989.4"/>
    <property type="gene ID" value="ENSBTAG00000005170.7"/>
</dbReference>
<feature type="transmembrane region" description="Helical" evidence="6">
    <location>
        <begin position="279"/>
        <end position="300"/>
    </location>
</feature>
<feature type="chain" id="PRO_5042068915" evidence="7">
    <location>
        <begin position="24"/>
        <end position="554"/>
    </location>
</feature>
<evidence type="ECO:0000313" key="11">
    <source>
        <dbReference type="Proteomes" id="UP000009136"/>
    </source>
</evidence>
<dbReference type="FunFam" id="2.60.220.50:FF:000026">
    <property type="entry name" value="Adhesion G protein-coupled receptor G5"/>
    <property type="match status" value="1"/>
</dbReference>
<dbReference type="Bgee" id="ENSBTAG00000005170">
    <property type="expression patterns" value="Expressed in nasopharynx and 76 other cell types or tissues"/>
</dbReference>
<feature type="transmembrane region" description="Helical" evidence="6">
    <location>
        <begin position="244"/>
        <end position="267"/>
    </location>
</feature>
<feature type="domain" description="GAIN-B" evidence="8">
    <location>
        <begin position="79"/>
        <end position="235"/>
    </location>
</feature>
<dbReference type="GO" id="GO:0007166">
    <property type="term" value="P:cell surface receptor signaling pathway"/>
    <property type="evidence" value="ECO:0007669"/>
    <property type="project" value="InterPro"/>
</dbReference>
<evidence type="ECO:0000256" key="3">
    <source>
        <dbReference type="ARBA" id="ARBA00022989"/>
    </source>
</evidence>
<dbReference type="Gene3D" id="1.20.1070.10">
    <property type="entry name" value="Rhodopsin 7-helix transmembrane proteins"/>
    <property type="match status" value="1"/>
</dbReference>
<organism evidence="10 11">
    <name type="scientific">Bos taurus</name>
    <name type="common">Bovine</name>
    <dbReference type="NCBI Taxonomy" id="9913"/>
    <lineage>
        <taxon>Eukaryota</taxon>
        <taxon>Metazoa</taxon>
        <taxon>Chordata</taxon>
        <taxon>Craniata</taxon>
        <taxon>Vertebrata</taxon>
        <taxon>Euteleostomi</taxon>
        <taxon>Mammalia</taxon>
        <taxon>Eutheria</taxon>
        <taxon>Laurasiatheria</taxon>
        <taxon>Artiodactyla</taxon>
        <taxon>Ruminantia</taxon>
        <taxon>Pecora</taxon>
        <taxon>Bovidae</taxon>
        <taxon>Bovinae</taxon>
        <taxon>Bos</taxon>
    </lineage>
</organism>
<dbReference type="FunCoup" id="F6QUL0">
    <property type="interactions" value="210"/>
</dbReference>
<evidence type="ECO:0000259" key="9">
    <source>
        <dbReference type="PROSITE" id="PS50261"/>
    </source>
</evidence>
<evidence type="ECO:0000256" key="2">
    <source>
        <dbReference type="ARBA" id="ARBA00022692"/>
    </source>
</evidence>
<feature type="signal peptide" evidence="7">
    <location>
        <begin position="1"/>
        <end position="23"/>
    </location>
</feature>
<keyword evidence="2 6" id="KW-0812">Transmembrane</keyword>
<dbReference type="SMART" id="SM00303">
    <property type="entry name" value="GPS"/>
    <property type="match status" value="1"/>
</dbReference>
<accession>F6QUL0</accession>
<evidence type="ECO:0000256" key="7">
    <source>
        <dbReference type="SAM" id="SignalP"/>
    </source>
</evidence>
<feature type="domain" description="G-protein coupled receptors family 2 profile 2" evidence="9">
    <location>
        <begin position="244"/>
        <end position="373"/>
    </location>
</feature>
<dbReference type="InterPro" id="IPR046338">
    <property type="entry name" value="GAIN_dom_sf"/>
</dbReference>
<evidence type="ECO:0000313" key="10">
    <source>
        <dbReference type="Ensembl" id="ENSBTAP00000043989.4"/>
    </source>
</evidence>
<keyword evidence="3 6" id="KW-1133">Transmembrane helix</keyword>
<evidence type="ECO:0000256" key="1">
    <source>
        <dbReference type="ARBA" id="ARBA00004141"/>
    </source>
</evidence>
<gene>
    <name evidence="10 12" type="primary">ADGRG5</name>
</gene>
<sequence>MNCCWAPFLYLCLLVSQSRTAEASQETLHWMEKMEVAAKSRISTSSAELIHGLELRLLNASFGGHNLTLQTQIIQALAFKLNCNFSGLSLSSAALEKVPQARPQHAMQFPAELTRNACRTRSRDLRLICIYFSSTRFFQKDINSSLLNNYVLGAQLSHGYVSNLSEPVNISFWHNQSLEGYTVTCVFWKERASKHHWGAWSPEGCHTEQPTPSQVLCRCNHLTYFAVLMQLSQAPVPAELLAPLTYISLVGCSISIVASLLTVLLHLQARKQSDSVTRIHMNLHASVLLLNITFLLSPVLATPPAPGAACVVLAATLHYALLSCLTWMAIEGFNLYLLLGRVYNVYIRRYVLKLCAVGWGVPAFLVLFLLAVKSSVYGPYKIQLSDSHGNSTGFKITSMFLPLPVVLLSEVPLRGRGRGRDGGVHLPDGAVGWTTWTFWPGAPSLSGCLQKRRWQPSYWRTEATVASWGPFLPPWLPQARGAGCCSTSSGILLRGKSTPPGGSQLAPGASAQLARPVTRALVAESKGHVSAPGSESHCLTLDLSFLTDPQFPHL</sequence>
<dbReference type="AlphaFoldDB" id="F6QUL0"/>
<dbReference type="PANTHER" id="PTHR12011:SF326">
    <property type="entry name" value="ADHESION G-PROTEIN COUPLED RECEPTOR G5"/>
    <property type="match status" value="1"/>
</dbReference>
<feature type="transmembrane region" description="Helical" evidence="6">
    <location>
        <begin position="306"/>
        <end position="330"/>
    </location>
</feature>
<reference evidence="10" key="1">
    <citation type="submission" date="2018-03" db="EMBL/GenBank/DDBJ databases">
        <title>ARS-UCD1.2.</title>
        <authorList>
            <person name="Rosen B.D."/>
            <person name="Bickhart D.M."/>
            <person name="Koren S."/>
            <person name="Schnabel R.D."/>
            <person name="Hall R."/>
            <person name="Zimin A."/>
            <person name="Dreischer C."/>
            <person name="Schultheiss S."/>
            <person name="Schroeder S.G."/>
            <person name="Elsik C.G."/>
            <person name="Couldrey C."/>
            <person name="Liu G.E."/>
            <person name="Van Tassell C.P."/>
            <person name="Phillippy A.M."/>
            <person name="Smith T.P.L."/>
            <person name="Medrano J.F."/>
        </authorList>
    </citation>
    <scope>NUCLEOTIDE SEQUENCE [LARGE SCALE GENOMIC DNA]</scope>
    <source>
        <strain evidence="10">Hereford</strain>
    </source>
</reference>
<feature type="transmembrane region" description="Helical" evidence="6">
    <location>
        <begin position="350"/>
        <end position="372"/>
    </location>
</feature>
<evidence type="ECO:0000256" key="5">
    <source>
        <dbReference type="ARBA" id="ARBA00023157"/>
    </source>
</evidence>
<dbReference type="Pfam" id="PF00002">
    <property type="entry name" value="7tm_2"/>
    <property type="match status" value="1"/>
</dbReference>
<dbReference type="InterPro" id="IPR057244">
    <property type="entry name" value="GAIN_B"/>
</dbReference>
<dbReference type="GO" id="GO:0007186">
    <property type="term" value="P:G protein-coupled receptor signaling pathway"/>
    <property type="evidence" value="ECO:0000318"/>
    <property type="project" value="GO_Central"/>
</dbReference>
<evidence type="ECO:0000259" key="8">
    <source>
        <dbReference type="PROSITE" id="PS50221"/>
    </source>
</evidence>
<dbReference type="PRINTS" id="PR00249">
    <property type="entry name" value="GPCRSECRETIN"/>
</dbReference>
<dbReference type="InterPro" id="IPR000203">
    <property type="entry name" value="GPS"/>
</dbReference>
<dbReference type="Gene3D" id="2.60.220.50">
    <property type="match status" value="1"/>
</dbReference>
<evidence type="ECO:0000256" key="6">
    <source>
        <dbReference type="SAM" id="Phobius"/>
    </source>
</evidence>
<dbReference type="PANTHER" id="PTHR12011">
    <property type="entry name" value="ADHESION G-PROTEIN COUPLED RECEPTOR"/>
    <property type="match status" value="1"/>
</dbReference>
<dbReference type="InterPro" id="IPR017981">
    <property type="entry name" value="GPCR_2-like_7TM"/>
</dbReference>
<dbReference type="eggNOG" id="KOG4193">
    <property type="taxonomic scope" value="Eukaryota"/>
</dbReference>
<dbReference type="Proteomes" id="UP000009136">
    <property type="component" value="Chromosome 18"/>
</dbReference>
<dbReference type="VEuPathDB" id="HostDB:ENSBTAG00000005170"/>
<dbReference type="PaxDb" id="9913-ENSBTAP00000043989"/>
<keyword evidence="11" id="KW-1185">Reference proteome</keyword>
<keyword evidence="7" id="KW-0732">Signal</keyword>
<dbReference type="GeneTree" id="ENSGT00940000161359"/>
<dbReference type="VGNC" id="VGNC:25668">
    <property type="gene designation" value="ADGRG5"/>
</dbReference>
<comment type="subcellular location">
    <subcellularLocation>
        <location evidence="1">Membrane</location>
        <topology evidence="1">Multi-pass membrane protein</topology>
    </subcellularLocation>
</comment>
<evidence type="ECO:0000313" key="12">
    <source>
        <dbReference type="VGNC" id="VGNC:25668"/>
    </source>
</evidence>
<dbReference type="GO" id="GO:0005886">
    <property type="term" value="C:plasma membrane"/>
    <property type="evidence" value="ECO:0000318"/>
    <property type="project" value="GO_Central"/>
</dbReference>
<evidence type="ECO:0000256" key="4">
    <source>
        <dbReference type="ARBA" id="ARBA00023136"/>
    </source>
</evidence>
<keyword evidence="4 6" id="KW-0472">Membrane</keyword>
<proteinExistence type="predicted"/>
<dbReference type="PROSITE" id="PS50221">
    <property type="entry name" value="GAIN_B"/>
    <property type="match status" value="1"/>
</dbReference>
<reference evidence="10" key="3">
    <citation type="submission" date="2025-09" db="UniProtKB">
        <authorList>
            <consortium name="Ensembl"/>
        </authorList>
    </citation>
    <scope>IDENTIFICATION</scope>
    <source>
        <strain evidence="10">Hereford</strain>
    </source>
</reference>
<dbReference type="HOGENOM" id="CLU_002753_3_9_1"/>
<dbReference type="PROSITE" id="PS50261">
    <property type="entry name" value="G_PROTEIN_RECEP_F2_4"/>
    <property type="match status" value="1"/>
</dbReference>
<name>F6QUL0_BOVIN</name>
<reference evidence="10" key="2">
    <citation type="submission" date="2025-08" db="UniProtKB">
        <authorList>
            <consortium name="Ensembl"/>
        </authorList>
    </citation>
    <scope>IDENTIFICATION</scope>
    <source>
        <strain evidence="10">Hereford</strain>
    </source>
</reference>
<keyword evidence="5" id="KW-1015">Disulfide bond</keyword>
<dbReference type="Pfam" id="PF01825">
    <property type="entry name" value="GPS"/>
    <property type="match status" value="1"/>
</dbReference>
<protein>
    <submittedName>
        <fullName evidence="10">Adhesion G protein-coupled receptor G5</fullName>
    </submittedName>
</protein>
<dbReference type="OrthoDB" id="283575at2759"/>
<dbReference type="GO" id="GO:0004930">
    <property type="term" value="F:G protein-coupled receptor activity"/>
    <property type="evidence" value="ECO:0000318"/>
    <property type="project" value="GO_Central"/>
</dbReference>